<dbReference type="Proteomes" id="UP000247498">
    <property type="component" value="Unassembled WGS sequence"/>
</dbReference>
<dbReference type="AlphaFoldDB" id="A0A2V0PFR5"/>
<dbReference type="EMBL" id="BDRX01000109">
    <property type="protein sequence ID" value="GBF97852.1"/>
    <property type="molecule type" value="Genomic_DNA"/>
</dbReference>
<dbReference type="InParanoid" id="A0A2V0PFR5"/>
<feature type="compositionally biased region" description="Low complexity" evidence="1">
    <location>
        <begin position="118"/>
        <end position="130"/>
    </location>
</feature>
<feature type="compositionally biased region" description="Low complexity" evidence="1">
    <location>
        <begin position="263"/>
        <end position="279"/>
    </location>
</feature>
<proteinExistence type="predicted"/>
<feature type="compositionally biased region" description="Low complexity" evidence="1">
    <location>
        <begin position="309"/>
        <end position="324"/>
    </location>
</feature>
<accession>A0A2V0PFR5</accession>
<feature type="compositionally biased region" description="Gly residues" evidence="1">
    <location>
        <begin position="162"/>
        <end position="174"/>
    </location>
</feature>
<comment type="caution">
    <text evidence="2">The sequence shown here is derived from an EMBL/GenBank/DDBJ whole genome shotgun (WGS) entry which is preliminary data.</text>
</comment>
<dbReference type="OrthoDB" id="552478at2759"/>
<feature type="region of interest" description="Disordered" evidence="1">
    <location>
        <begin position="117"/>
        <end position="137"/>
    </location>
</feature>
<feature type="compositionally biased region" description="Low complexity" evidence="1">
    <location>
        <begin position="241"/>
        <end position="254"/>
    </location>
</feature>
<feature type="compositionally biased region" description="Low complexity" evidence="1">
    <location>
        <begin position="432"/>
        <end position="465"/>
    </location>
</feature>
<reference evidence="2 3" key="1">
    <citation type="journal article" date="2018" name="Sci. Rep.">
        <title>Raphidocelis subcapitata (=Pseudokirchneriella subcapitata) provides an insight into genome evolution and environmental adaptations in the Sphaeropleales.</title>
        <authorList>
            <person name="Suzuki S."/>
            <person name="Yamaguchi H."/>
            <person name="Nakajima N."/>
            <person name="Kawachi M."/>
        </authorList>
    </citation>
    <scope>NUCLEOTIDE SEQUENCE [LARGE SCALE GENOMIC DNA]</scope>
    <source>
        <strain evidence="2 3">NIES-35</strain>
    </source>
</reference>
<feature type="compositionally biased region" description="Low complexity" evidence="1">
    <location>
        <begin position="175"/>
        <end position="184"/>
    </location>
</feature>
<protein>
    <submittedName>
        <fullName evidence="2">Uncharacterized protein</fullName>
    </submittedName>
</protein>
<gene>
    <name evidence="2" type="ORF">Rsub_11202</name>
</gene>
<feature type="compositionally biased region" description="Acidic residues" evidence="1">
    <location>
        <begin position="402"/>
        <end position="412"/>
    </location>
</feature>
<evidence type="ECO:0000313" key="3">
    <source>
        <dbReference type="Proteomes" id="UP000247498"/>
    </source>
</evidence>
<name>A0A2V0PFR5_9CHLO</name>
<keyword evidence="3" id="KW-1185">Reference proteome</keyword>
<feature type="compositionally biased region" description="Low complexity" evidence="1">
    <location>
        <begin position="368"/>
        <end position="401"/>
    </location>
</feature>
<organism evidence="2 3">
    <name type="scientific">Raphidocelis subcapitata</name>
    <dbReference type="NCBI Taxonomy" id="307507"/>
    <lineage>
        <taxon>Eukaryota</taxon>
        <taxon>Viridiplantae</taxon>
        <taxon>Chlorophyta</taxon>
        <taxon>core chlorophytes</taxon>
        <taxon>Chlorophyceae</taxon>
        <taxon>CS clade</taxon>
        <taxon>Sphaeropleales</taxon>
        <taxon>Selenastraceae</taxon>
        <taxon>Raphidocelis</taxon>
    </lineage>
</organism>
<feature type="compositionally biased region" description="Low complexity" evidence="1">
    <location>
        <begin position="517"/>
        <end position="529"/>
    </location>
</feature>
<feature type="region of interest" description="Disordered" evidence="1">
    <location>
        <begin position="368"/>
        <end position="538"/>
    </location>
</feature>
<evidence type="ECO:0000256" key="1">
    <source>
        <dbReference type="SAM" id="MobiDB-lite"/>
    </source>
</evidence>
<evidence type="ECO:0000313" key="2">
    <source>
        <dbReference type="EMBL" id="GBF97852.1"/>
    </source>
</evidence>
<feature type="region of interest" description="Disordered" evidence="1">
    <location>
        <begin position="151"/>
        <end position="324"/>
    </location>
</feature>
<sequence>MAVALRIAFQSVRWTGPAPLLVLEHGAEQRSQLLNGGRPPRLEFPYVPSRTVDIMAFDPARSGDERGFLAGATVSVEQVLQQTGGSAAVGLFDTNGALKGRVQLSMELAPIAPPPHAAPLLASSPRPGSPFADPEIQRGKVRGFGLLLGRSRRQRAAHSATGGSGGSASGGSASGGSARSSKSGQPGGLPSREASGAAAQGQGQGQLPSSFSPLTAGRGHLAARRRQLPEGEAPSDGSGQSEAAPPSEAEPGSARSGGGGGPATEAPVAAAPPAAQPEPGLRRRRAWRRGGGGEEPGLAAGPPLRPRTAGAEAAAAAGADGADGSDAAVFSELARHNAERRAAGAHLLMTLAQQTADDARRDDALLSALRDGLRGSPRAGSPRAGRPGAGPAAARAQPQAGGDDDGDDDDDAPLFSKRAPTSASGEFVSPLASFTSSLAGSSAGGADPPTPRLGGPLLSAAASAGGARGRESSGSGGRGGEARRQPADYLEVIGQPPSAVSRRFRHGYPSVEPPSPAAAAAAAAAPEPARGGRGGAARFWWRGGGGGGAGGAGGAATAALAGCLEGASPRTRAAAEILMDAAASDAASASASEASEASAARSRGAASAAAASAAAPGPRSYPVRVLSRSLSTADEGAPLYPALPHAYCPPNTRALTAPAHAAAAAAAAAATAAALQQGWAQPPPGRAPRWVECVHGFAAPEEVCAPAISQFPERRARGCRDLPSAPPAPFALPAGAC</sequence>